<protein>
    <recommendedName>
        <fullName evidence="1">Chitin-binding type-4 domain-containing protein</fullName>
    </recommendedName>
</protein>
<gene>
    <name evidence="2" type="ORF">BLA29_011483</name>
</gene>
<name>A0A1Y3B465_EURMA</name>
<dbReference type="AlphaFoldDB" id="A0A1Y3B465"/>
<proteinExistence type="predicted"/>
<dbReference type="Pfam" id="PF03067">
    <property type="entry name" value="LPMO_10"/>
    <property type="match status" value="1"/>
</dbReference>
<dbReference type="Proteomes" id="UP000194236">
    <property type="component" value="Unassembled WGS sequence"/>
</dbReference>
<organism evidence="2 3">
    <name type="scientific">Euroglyphus maynei</name>
    <name type="common">Mayne's house dust mite</name>
    <dbReference type="NCBI Taxonomy" id="6958"/>
    <lineage>
        <taxon>Eukaryota</taxon>
        <taxon>Metazoa</taxon>
        <taxon>Ecdysozoa</taxon>
        <taxon>Arthropoda</taxon>
        <taxon>Chelicerata</taxon>
        <taxon>Arachnida</taxon>
        <taxon>Acari</taxon>
        <taxon>Acariformes</taxon>
        <taxon>Sarcoptiformes</taxon>
        <taxon>Astigmata</taxon>
        <taxon>Psoroptidia</taxon>
        <taxon>Analgoidea</taxon>
        <taxon>Pyroglyphidae</taxon>
        <taxon>Pyroglyphinae</taxon>
        <taxon>Euroglyphus</taxon>
    </lineage>
</organism>
<dbReference type="OrthoDB" id="64893at2759"/>
<keyword evidence="3" id="KW-1185">Reference proteome</keyword>
<comment type="caution">
    <text evidence="2">The sequence shown here is derived from an EMBL/GenBank/DDBJ whole genome shotgun (WGS) entry which is preliminary data.</text>
</comment>
<evidence type="ECO:0000313" key="2">
    <source>
        <dbReference type="EMBL" id="OTF74997.1"/>
    </source>
</evidence>
<reference evidence="2 3" key="1">
    <citation type="submission" date="2017-03" db="EMBL/GenBank/DDBJ databases">
        <title>Genome Survey of Euroglyphus maynei.</title>
        <authorList>
            <person name="Arlian L.G."/>
            <person name="Morgan M.S."/>
            <person name="Rider S.D."/>
        </authorList>
    </citation>
    <scope>NUCLEOTIDE SEQUENCE [LARGE SCALE GENOMIC DNA]</scope>
    <source>
        <strain evidence="2">Arlian Lab</strain>
        <tissue evidence="2">Whole body</tissue>
    </source>
</reference>
<feature type="non-terminal residue" evidence="2">
    <location>
        <position position="1"/>
    </location>
</feature>
<dbReference type="EMBL" id="MUJZ01044202">
    <property type="protein sequence ID" value="OTF74997.1"/>
    <property type="molecule type" value="Genomic_DNA"/>
</dbReference>
<sequence>KLTIIISFNVEKKETEKCFIPLLVNGRKYFELKPNILGNISMSVTLPWNVHCKHCVLRWNWRGGNNWGKCSNGKFAIGCGPQETFRNCADIAIEKQSTKIPTTINDASTDEIPEKSSDNIYNEIENEISDLNEIENTNINHIIYHETHQNNNNDQVRKIPKKCVCTCSD</sequence>
<evidence type="ECO:0000313" key="3">
    <source>
        <dbReference type="Proteomes" id="UP000194236"/>
    </source>
</evidence>
<evidence type="ECO:0000259" key="1">
    <source>
        <dbReference type="Pfam" id="PF03067"/>
    </source>
</evidence>
<feature type="non-terminal residue" evidence="2">
    <location>
        <position position="169"/>
    </location>
</feature>
<accession>A0A1Y3B465</accession>
<feature type="domain" description="Chitin-binding type-4" evidence="1">
    <location>
        <begin position="37"/>
        <end position="91"/>
    </location>
</feature>
<dbReference type="InterPro" id="IPR004302">
    <property type="entry name" value="Cellulose/chitin-bd_N"/>
</dbReference>